<dbReference type="PANTHER" id="PTHR43547">
    <property type="entry name" value="TWO-COMPONENT HISTIDINE KINASE"/>
    <property type="match status" value="1"/>
</dbReference>
<dbReference type="AlphaFoldDB" id="A0A5C6LZT4"/>
<dbReference type="SUPFAM" id="SSF47384">
    <property type="entry name" value="Homodimeric domain of signal transducing histidine kinase"/>
    <property type="match status" value="1"/>
</dbReference>
<dbReference type="Gene3D" id="3.30.450.40">
    <property type="match status" value="1"/>
</dbReference>
<dbReference type="CDD" id="cd00082">
    <property type="entry name" value="HisKA"/>
    <property type="match status" value="1"/>
</dbReference>
<protein>
    <recommendedName>
        <fullName evidence="2">histidine kinase</fullName>
        <ecNumber evidence="2">2.7.13.3</ecNumber>
    </recommendedName>
</protein>
<dbReference type="InterPro" id="IPR036097">
    <property type="entry name" value="HisK_dim/P_sf"/>
</dbReference>
<organism evidence="5 6">
    <name type="scientific">Planctomyces bekefii</name>
    <dbReference type="NCBI Taxonomy" id="1653850"/>
    <lineage>
        <taxon>Bacteria</taxon>
        <taxon>Pseudomonadati</taxon>
        <taxon>Planctomycetota</taxon>
        <taxon>Planctomycetia</taxon>
        <taxon>Planctomycetales</taxon>
        <taxon>Planctomycetaceae</taxon>
        <taxon>Planctomyces</taxon>
    </lineage>
</organism>
<dbReference type="SUPFAM" id="SSF55874">
    <property type="entry name" value="ATPase domain of HSP90 chaperone/DNA topoisomerase II/histidine kinase"/>
    <property type="match status" value="1"/>
</dbReference>
<keyword evidence="3" id="KW-0597">Phosphoprotein</keyword>
<dbReference type="EMBL" id="SRHE01000959">
    <property type="protein sequence ID" value="TWW07888.1"/>
    <property type="molecule type" value="Genomic_DNA"/>
</dbReference>
<comment type="caution">
    <text evidence="5">The sequence shown here is derived from an EMBL/GenBank/DDBJ whole genome shotgun (WGS) entry which is preliminary data.</text>
</comment>
<dbReference type="Pfam" id="PF01590">
    <property type="entry name" value="GAF"/>
    <property type="match status" value="1"/>
</dbReference>
<dbReference type="SMART" id="SM00388">
    <property type="entry name" value="HisKA"/>
    <property type="match status" value="1"/>
</dbReference>
<evidence type="ECO:0000256" key="3">
    <source>
        <dbReference type="ARBA" id="ARBA00022553"/>
    </source>
</evidence>
<dbReference type="InterPro" id="IPR036890">
    <property type="entry name" value="HATPase_C_sf"/>
</dbReference>
<accession>A0A5C6LZT4</accession>
<sequence>LKITVENAGATGGSLIAVLDDHLYLRATGTWSDSPKGRTFLTKSHDTPLSQSNPPQVPVKLVTRAFNSHQEITIDQADRDIHLSVDPYVTKSGVKSALCLPVTAQGKIIAILYLENRIATHSFTPHRLKSLKVLAAQAAIALVNARYLQTLKASSQRIEGLTDQTVALKRVNEDKTRFFQNVSHELRTPLTLILGVADRLAQKGQDPSETDLLQRNSKRLYRLVNQLLDFQKITTTGLNLSSHTVDLGRLVESCVASFRQVAAHRSIEIRISLPDPLPVHIRADIEAVEKIIFNYLSNAWKHSPEPAVIDLCHAFSTLDEIDKFSVSSLLLCAA</sequence>
<gene>
    <name evidence="5" type="ORF">E3A20_29830</name>
</gene>
<name>A0A5C6LZT4_9PLAN</name>
<dbReference type="GO" id="GO:0000155">
    <property type="term" value="F:phosphorelay sensor kinase activity"/>
    <property type="evidence" value="ECO:0007669"/>
    <property type="project" value="InterPro"/>
</dbReference>
<dbReference type="PROSITE" id="PS50109">
    <property type="entry name" value="HIS_KIN"/>
    <property type="match status" value="1"/>
</dbReference>
<comment type="catalytic activity">
    <reaction evidence="1">
        <text>ATP + protein L-histidine = ADP + protein N-phospho-L-histidine.</text>
        <dbReference type="EC" id="2.7.13.3"/>
    </reaction>
</comment>
<proteinExistence type="predicted"/>
<dbReference type="InterPro" id="IPR029016">
    <property type="entry name" value="GAF-like_dom_sf"/>
</dbReference>
<dbReference type="PANTHER" id="PTHR43547:SF2">
    <property type="entry name" value="HYBRID SIGNAL TRANSDUCTION HISTIDINE KINASE C"/>
    <property type="match status" value="1"/>
</dbReference>
<evidence type="ECO:0000313" key="5">
    <source>
        <dbReference type="EMBL" id="TWW07888.1"/>
    </source>
</evidence>
<feature type="domain" description="Histidine kinase" evidence="4">
    <location>
        <begin position="181"/>
        <end position="311"/>
    </location>
</feature>
<dbReference type="EC" id="2.7.13.3" evidence="2"/>
<dbReference type="Gene3D" id="1.10.287.130">
    <property type="match status" value="1"/>
</dbReference>
<dbReference type="Gene3D" id="3.30.565.10">
    <property type="entry name" value="Histidine kinase-like ATPase, C-terminal domain"/>
    <property type="match status" value="1"/>
</dbReference>
<feature type="non-terminal residue" evidence="5">
    <location>
        <position position="1"/>
    </location>
</feature>
<dbReference type="InterPro" id="IPR003661">
    <property type="entry name" value="HisK_dim/P_dom"/>
</dbReference>
<dbReference type="SMART" id="SM00065">
    <property type="entry name" value="GAF"/>
    <property type="match status" value="1"/>
</dbReference>
<dbReference type="SUPFAM" id="SSF55781">
    <property type="entry name" value="GAF domain-like"/>
    <property type="match status" value="1"/>
</dbReference>
<evidence type="ECO:0000256" key="1">
    <source>
        <dbReference type="ARBA" id="ARBA00000085"/>
    </source>
</evidence>
<dbReference type="InterPro" id="IPR005467">
    <property type="entry name" value="His_kinase_dom"/>
</dbReference>
<dbReference type="InterPro" id="IPR003018">
    <property type="entry name" value="GAF"/>
</dbReference>
<evidence type="ECO:0000256" key="2">
    <source>
        <dbReference type="ARBA" id="ARBA00012438"/>
    </source>
</evidence>
<evidence type="ECO:0000259" key="4">
    <source>
        <dbReference type="PROSITE" id="PS50109"/>
    </source>
</evidence>
<reference evidence="5 6" key="2">
    <citation type="submission" date="2019-08" db="EMBL/GenBank/DDBJ databases">
        <authorList>
            <person name="Henke P."/>
        </authorList>
    </citation>
    <scope>NUCLEOTIDE SEQUENCE [LARGE SCALE GENOMIC DNA]</scope>
    <source>
        <strain evidence="5">Phe10_nw2017</strain>
    </source>
</reference>
<reference evidence="5 6" key="1">
    <citation type="submission" date="2019-08" db="EMBL/GenBank/DDBJ databases">
        <title>100 year-old enigma solved: identification of Planctomyces bekefii, the type genus and species of the phylum Planctomycetes.</title>
        <authorList>
            <person name="Svetlana D.N."/>
            <person name="Overmann J."/>
        </authorList>
    </citation>
    <scope>NUCLEOTIDE SEQUENCE [LARGE SCALE GENOMIC DNA]</scope>
    <source>
        <strain evidence="5">Phe10_nw2017</strain>
    </source>
</reference>
<evidence type="ECO:0000313" key="6">
    <source>
        <dbReference type="Proteomes" id="UP000321083"/>
    </source>
</evidence>
<dbReference type="Pfam" id="PF00512">
    <property type="entry name" value="HisKA"/>
    <property type="match status" value="1"/>
</dbReference>
<dbReference type="Proteomes" id="UP000321083">
    <property type="component" value="Unassembled WGS sequence"/>
</dbReference>
<keyword evidence="6" id="KW-1185">Reference proteome</keyword>